<evidence type="ECO:0000256" key="4">
    <source>
        <dbReference type="ARBA" id="ARBA00022692"/>
    </source>
</evidence>
<feature type="transmembrane region" description="Helical" evidence="8">
    <location>
        <begin position="245"/>
        <end position="265"/>
    </location>
</feature>
<keyword evidence="3" id="KW-1003">Cell membrane</keyword>
<evidence type="ECO:0000256" key="2">
    <source>
        <dbReference type="ARBA" id="ARBA00005346"/>
    </source>
</evidence>
<evidence type="ECO:0000313" key="10">
    <source>
        <dbReference type="EMBL" id="MBB3930696.1"/>
    </source>
</evidence>
<feature type="transmembrane region" description="Helical" evidence="8">
    <location>
        <begin position="369"/>
        <end position="391"/>
    </location>
</feature>
<feature type="transmembrane region" description="Helical" evidence="8">
    <location>
        <begin position="338"/>
        <end position="357"/>
    </location>
</feature>
<dbReference type="Proteomes" id="UP000553963">
    <property type="component" value="Unassembled WGS sequence"/>
</dbReference>
<dbReference type="AlphaFoldDB" id="A0A840AQP6"/>
<keyword evidence="11" id="KW-1185">Reference proteome</keyword>
<evidence type="ECO:0000256" key="6">
    <source>
        <dbReference type="ARBA" id="ARBA00023136"/>
    </source>
</evidence>
<evidence type="ECO:0000259" key="9">
    <source>
        <dbReference type="Pfam" id="PF00361"/>
    </source>
</evidence>
<dbReference type="EMBL" id="JACIDS010000002">
    <property type="protein sequence ID" value="MBB3930696.1"/>
    <property type="molecule type" value="Genomic_DNA"/>
</dbReference>
<evidence type="ECO:0000256" key="3">
    <source>
        <dbReference type="ARBA" id="ARBA00022475"/>
    </source>
</evidence>
<proteinExistence type="inferred from homology"/>
<protein>
    <submittedName>
        <fullName evidence="10">Multicomponent Na+:H+ antiporter subunit D</fullName>
    </submittedName>
</protein>
<dbReference type="PRINTS" id="PR01434">
    <property type="entry name" value="NADHDHGNASE5"/>
</dbReference>
<feature type="transmembrane region" description="Helical" evidence="8">
    <location>
        <begin position="30"/>
        <end position="58"/>
    </location>
</feature>
<keyword evidence="5 8" id="KW-1133">Transmembrane helix</keyword>
<dbReference type="PANTHER" id="PTHR42703">
    <property type="entry name" value="NADH DEHYDROGENASE"/>
    <property type="match status" value="1"/>
</dbReference>
<organism evidence="10 11">
    <name type="scientific">Kaistia hirudinis</name>
    <dbReference type="NCBI Taxonomy" id="1293440"/>
    <lineage>
        <taxon>Bacteria</taxon>
        <taxon>Pseudomonadati</taxon>
        <taxon>Pseudomonadota</taxon>
        <taxon>Alphaproteobacteria</taxon>
        <taxon>Hyphomicrobiales</taxon>
        <taxon>Kaistiaceae</taxon>
        <taxon>Kaistia</taxon>
    </lineage>
</organism>
<keyword evidence="4 7" id="KW-0812">Transmembrane</keyword>
<feature type="transmembrane region" description="Helical" evidence="8">
    <location>
        <begin position="78"/>
        <end position="98"/>
    </location>
</feature>
<keyword evidence="6 8" id="KW-0472">Membrane</keyword>
<evidence type="ECO:0000313" key="11">
    <source>
        <dbReference type="Proteomes" id="UP000553963"/>
    </source>
</evidence>
<reference evidence="10 11" key="1">
    <citation type="submission" date="2020-08" db="EMBL/GenBank/DDBJ databases">
        <title>Genomic Encyclopedia of Type Strains, Phase IV (KMG-IV): sequencing the most valuable type-strain genomes for metagenomic binning, comparative biology and taxonomic classification.</title>
        <authorList>
            <person name="Goeker M."/>
        </authorList>
    </citation>
    <scope>NUCLEOTIDE SEQUENCE [LARGE SCALE GENOMIC DNA]</scope>
    <source>
        <strain evidence="10 11">DSM 25966</strain>
    </source>
</reference>
<accession>A0A840AQP6</accession>
<comment type="caution">
    <text evidence="10">The sequence shown here is derived from an EMBL/GenBank/DDBJ whole genome shotgun (WGS) entry which is preliminary data.</text>
</comment>
<evidence type="ECO:0000256" key="7">
    <source>
        <dbReference type="RuleBase" id="RU000320"/>
    </source>
</evidence>
<feature type="transmembrane region" description="Helical" evidence="8">
    <location>
        <begin position="166"/>
        <end position="188"/>
    </location>
</feature>
<feature type="transmembrane region" description="Helical" evidence="8">
    <location>
        <begin position="110"/>
        <end position="128"/>
    </location>
</feature>
<feature type="transmembrane region" description="Helical" evidence="8">
    <location>
        <begin position="277"/>
        <end position="300"/>
    </location>
</feature>
<comment type="similarity">
    <text evidence="2">Belongs to the CPA3 antiporters (TC 2.A.63) subunit D family.</text>
</comment>
<comment type="subcellular location">
    <subcellularLocation>
        <location evidence="1">Cell membrane</location>
        <topology evidence="1">Multi-pass membrane protein</topology>
    </subcellularLocation>
    <subcellularLocation>
        <location evidence="7">Membrane</location>
        <topology evidence="7">Multi-pass membrane protein</topology>
    </subcellularLocation>
</comment>
<dbReference type="RefSeq" id="WP_210299853.1">
    <property type="nucleotide sequence ID" value="NZ_JACIDS010000002.1"/>
</dbReference>
<feature type="transmembrane region" description="Helical" evidence="8">
    <location>
        <begin position="6"/>
        <end position="23"/>
    </location>
</feature>
<feature type="transmembrane region" description="Helical" evidence="8">
    <location>
        <begin position="134"/>
        <end position="154"/>
    </location>
</feature>
<evidence type="ECO:0000256" key="8">
    <source>
        <dbReference type="SAM" id="Phobius"/>
    </source>
</evidence>
<gene>
    <name evidence="10" type="ORF">GGR25_001735</name>
</gene>
<name>A0A840AQP6_9HYPH</name>
<sequence length="497" mass="51694">MIAAHLPVLVVLLPLFGGLLAALSRHNEAAFWIALVASIATLAAAAALAGQVMAGGPISYRIGGWDPALGIEYRIDAVSAPILLLVAAMGVAAIVYARRSVTVEIIPERVAWYYTMMLICLAGLLGMAASGDAFNIFVFLEISSLSTYTLIALGRDRRALLAAYQYLIVGTIGATFYVIGVGLLYLSTGTLNFGLIVERLPEITSPRALIAAEAFIVVGIALKLALFPLHAWLPNAYAYAPSSATALLASTATKVAVYLLARYLFAVFGIQRSVGPISVADALMALSLLAMFAASLAAIFQNDIKRLLAFSSVAQIGYITLGLAIANEAGVTGAFLHIMNHALMKGAAFMAIGAILISAGSSKLDELAGIGRTMPVAAGALTVAGLALIGVPGTSGFVSKWYLVLGAIEAGRLWLAILIVASSVLAVLYVGRILEVIWFREPAKRSLEAQAVPLSLLAPTLVLAALTIWFGLDAGFPVELASSAAKALLGVSKGALP</sequence>
<feature type="transmembrane region" description="Helical" evidence="8">
    <location>
        <begin position="451"/>
        <end position="472"/>
    </location>
</feature>
<dbReference type="InterPro" id="IPR050586">
    <property type="entry name" value="CPA3_Na-H_Antiporter_D"/>
</dbReference>
<dbReference type="GO" id="GO:0005886">
    <property type="term" value="C:plasma membrane"/>
    <property type="evidence" value="ECO:0007669"/>
    <property type="project" value="UniProtKB-SubCell"/>
</dbReference>
<dbReference type="InterPro" id="IPR001750">
    <property type="entry name" value="ND/Mrp_TM"/>
</dbReference>
<feature type="transmembrane region" description="Helical" evidence="8">
    <location>
        <begin position="307"/>
        <end position="326"/>
    </location>
</feature>
<dbReference type="PANTHER" id="PTHR42703:SF1">
    <property type="entry name" value="NA(+)_H(+) ANTIPORTER SUBUNIT D1"/>
    <property type="match status" value="1"/>
</dbReference>
<evidence type="ECO:0000256" key="5">
    <source>
        <dbReference type="ARBA" id="ARBA00022989"/>
    </source>
</evidence>
<dbReference type="Pfam" id="PF00361">
    <property type="entry name" value="Proton_antipo_M"/>
    <property type="match status" value="1"/>
</dbReference>
<feature type="transmembrane region" description="Helical" evidence="8">
    <location>
        <begin position="208"/>
        <end position="233"/>
    </location>
</feature>
<evidence type="ECO:0000256" key="1">
    <source>
        <dbReference type="ARBA" id="ARBA00004651"/>
    </source>
</evidence>
<feature type="transmembrane region" description="Helical" evidence="8">
    <location>
        <begin position="411"/>
        <end position="430"/>
    </location>
</feature>
<feature type="domain" description="NADH:quinone oxidoreductase/Mrp antiporter transmembrane" evidence="9">
    <location>
        <begin position="130"/>
        <end position="425"/>
    </location>
</feature>